<evidence type="ECO:0000313" key="4">
    <source>
        <dbReference type="Proteomes" id="UP001293593"/>
    </source>
</evidence>
<evidence type="ECO:0008006" key="5">
    <source>
        <dbReference type="Google" id="ProtNLM"/>
    </source>
</evidence>
<name>A0AAE1J0V5_9FABA</name>
<dbReference type="EMBL" id="JAWXYG010000010">
    <property type="protein sequence ID" value="KAK4260958.1"/>
    <property type="molecule type" value="Genomic_DNA"/>
</dbReference>
<accession>A0AAE1J0V5</accession>
<sequence>MELVMIITVLISIFFSSLHPHCSASLQLPLMKPPLQSQVNAHYLSLPPFPRKLMSTEQQVVGHEEATQGASRKNDKEISSGKEEEKKEKMKVVVGKKKKKKTGTRQEWVEGEDPSQYFTMDYSRVRRRRPIHNKNIPVAP</sequence>
<protein>
    <recommendedName>
        <fullName evidence="5">Root meristem growth factor 8</fullName>
    </recommendedName>
</protein>
<feature type="compositionally biased region" description="Basic and acidic residues" evidence="1">
    <location>
        <begin position="62"/>
        <end position="91"/>
    </location>
</feature>
<keyword evidence="4" id="KW-1185">Reference proteome</keyword>
<feature type="region of interest" description="Disordered" evidence="1">
    <location>
        <begin position="55"/>
        <end position="113"/>
    </location>
</feature>
<organism evidence="3 4">
    <name type="scientific">Acacia crassicarpa</name>
    <name type="common">northern wattle</name>
    <dbReference type="NCBI Taxonomy" id="499986"/>
    <lineage>
        <taxon>Eukaryota</taxon>
        <taxon>Viridiplantae</taxon>
        <taxon>Streptophyta</taxon>
        <taxon>Embryophyta</taxon>
        <taxon>Tracheophyta</taxon>
        <taxon>Spermatophyta</taxon>
        <taxon>Magnoliopsida</taxon>
        <taxon>eudicotyledons</taxon>
        <taxon>Gunneridae</taxon>
        <taxon>Pentapetalae</taxon>
        <taxon>rosids</taxon>
        <taxon>fabids</taxon>
        <taxon>Fabales</taxon>
        <taxon>Fabaceae</taxon>
        <taxon>Caesalpinioideae</taxon>
        <taxon>mimosoid clade</taxon>
        <taxon>Acacieae</taxon>
        <taxon>Acacia</taxon>
    </lineage>
</organism>
<reference evidence="3" key="1">
    <citation type="submission" date="2023-10" db="EMBL/GenBank/DDBJ databases">
        <title>Chromosome-level genome of the transformable northern wattle, Acacia crassicarpa.</title>
        <authorList>
            <person name="Massaro I."/>
            <person name="Sinha N.R."/>
            <person name="Poethig S."/>
            <person name="Leichty A.R."/>
        </authorList>
    </citation>
    <scope>NUCLEOTIDE SEQUENCE</scope>
    <source>
        <strain evidence="3">Acra3RX</strain>
        <tissue evidence="3">Leaf</tissue>
    </source>
</reference>
<feature type="chain" id="PRO_5042041302" description="Root meristem growth factor 8" evidence="2">
    <location>
        <begin position="25"/>
        <end position="140"/>
    </location>
</feature>
<proteinExistence type="predicted"/>
<feature type="compositionally biased region" description="Basic residues" evidence="1">
    <location>
        <begin position="94"/>
        <end position="103"/>
    </location>
</feature>
<gene>
    <name evidence="3" type="ORF">QN277_004015</name>
</gene>
<evidence type="ECO:0000256" key="1">
    <source>
        <dbReference type="SAM" id="MobiDB-lite"/>
    </source>
</evidence>
<evidence type="ECO:0000313" key="3">
    <source>
        <dbReference type="EMBL" id="KAK4260958.1"/>
    </source>
</evidence>
<keyword evidence="2" id="KW-0732">Signal</keyword>
<evidence type="ECO:0000256" key="2">
    <source>
        <dbReference type="SAM" id="SignalP"/>
    </source>
</evidence>
<feature type="signal peptide" evidence="2">
    <location>
        <begin position="1"/>
        <end position="24"/>
    </location>
</feature>
<dbReference type="AlphaFoldDB" id="A0AAE1J0V5"/>
<dbReference type="Proteomes" id="UP001293593">
    <property type="component" value="Unassembled WGS sequence"/>
</dbReference>
<comment type="caution">
    <text evidence="3">The sequence shown here is derived from an EMBL/GenBank/DDBJ whole genome shotgun (WGS) entry which is preliminary data.</text>
</comment>